<dbReference type="InterPro" id="IPR050704">
    <property type="entry name" value="Peptidase_C85-like"/>
</dbReference>
<feature type="domain" description="OTU" evidence="3">
    <location>
        <begin position="41"/>
        <end position="151"/>
    </location>
</feature>
<organism evidence="4 5">
    <name type="scientific">Papaver nudicaule</name>
    <name type="common">Iceland poppy</name>
    <dbReference type="NCBI Taxonomy" id="74823"/>
    <lineage>
        <taxon>Eukaryota</taxon>
        <taxon>Viridiplantae</taxon>
        <taxon>Streptophyta</taxon>
        <taxon>Embryophyta</taxon>
        <taxon>Tracheophyta</taxon>
        <taxon>Spermatophyta</taxon>
        <taxon>Magnoliopsida</taxon>
        <taxon>Ranunculales</taxon>
        <taxon>Papaveraceae</taxon>
        <taxon>Papaveroideae</taxon>
        <taxon>Papaver</taxon>
    </lineage>
</organism>
<dbReference type="GO" id="GO:0016579">
    <property type="term" value="P:protein deubiquitination"/>
    <property type="evidence" value="ECO:0007669"/>
    <property type="project" value="TreeGrafter"/>
</dbReference>
<evidence type="ECO:0000313" key="5">
    <source>
        <dbReference type="Proteomes" id="UP001177140"/>
    </source>
</evidence>
<keyword evidence="5" id="KW-1185">Reference proteome</keyword>
<proteinExistence type="inferred from homology"/>
<dbReference type="PROSITE" id="PS50802">
    <property type="entry name" value="OTU"/>
    <property type="match status" value="1"/>
</dbReference>
<sequence>MAKHRYQKPKSKKQPQNGQAKKDGKQYNIPEFNSFLDSIGLKVVKVKEDGNCFFRAIADQLEGNEEEHQKYRLMVVKYIKDNRQEFEPFLEDEVPFDKYCDSMEKDGEWAGQMELQAFSLATRSNICIHRLMSPRLYMRNFDGHGSRVVHLSYHNEVHYNSVRLKEDSCSGPARPVVIKMPIFQLRQIKVKLLQPYPKRFLERMLIQDLFIWLCLEVDAEATKELKRFYNKYMVMWTLL</sequence>
<evidence type="ECO:0000313" key="4">
    <source>
        <dbReference type="EMBL" id="MCL7027747.1"/>
    </source>
</evidence>
<comment type="similarity">
    <text evidence="1">Belongs to the peptidase C85 family.</text>
</comment>
<protein>
    <recommendedName>
        <fullName evidence="3">OTU domain-containing protein</fullName>
    </recommendedName>
</protein>
<dbReference type="AlphaFoldDB" id="A0AA41S0G3"/>
<feature type="compositionally biased region" description="Basic residues" evidence="2">
    <location>
        <begin position="1"/>
        <end position="13"/>
    </location>
</feature>
<dbReference type="PANTHER" id="PTHR12419">
    <property type="entry name" value="OTU DOMAIN CONTAINING PROTEIN"/>
    <property type="match status" value="1"/>
</dbReference>
<name>A0AA41S0G3_PAPNU</name>
<evidence type="ECO:0000259" key="3">
    <source>
        <dbReference type="PROSITE" id="PS50802"/>
    </source>
</evidence>
<evidence type="ECO:0000256" key="2">
    <source>
        <dbReference type="SAM" id="MobiDB-lite"/>
    </source>
</evidence>
<dbReference type="CDD" id="cd22771">
    <property type="entry name" value="OTU_plant_OTU7-like"/>
    <property type="match status" value="1"/>
</dbReference>
<dbReference type="FunFam" id="3.90.70.80:FF:000009">
    <property type="entry name" value="OTU domain-containing protein 3"/>
    <property type="match status" value="1"/>
</dbReference>
<accession>A0AA41S0G3</accession>
<dbReference type="Pfam" id="PF02338">
    <property type="entry name" value="OTU"/>
    <property type="match status" value="1"/>
</dbReference>
<comment type="caution">
    <text evidence="4">The sequence shown here is derived from an EMBL/GenBank/DDBJ whole genome shotgun (WGS) entry which is preliminary data.</text>
</comment>
<feature type="region of interest" description="Disordered" evidence="2">
    <location>
        <begin position="1"/>
        <end position="25"/>
    </location>
</feature>
<dbReference type="SUPFAM" id="SSF54001">
    <property type="entry name" value="Cysteine proteinases"/>
    <property type="match status" value="1"/>
</dbReference>
<dbReference type="EMBL" id="JAJJMA010071669">
    <property type="protein sequence ID" value="MCL7027747.1"/>
    <property type="molecule type" value="Genomic_DNA"/>
</dbReference>
<gene>
    <name evidence="4" type="ORF">MKW94_008988</name>
</gene>
<dbReference type="InterPro" id="IPR038765">
    <property type="entry name" value="Papain-like_cys_pep_sf"/>
</dbReference>
<dbReference type="InterPro" id="IPR003323">
    <property type="entry name" value="OTU_dom"/>
</dbReference>
<dbReference type="PANTHER" id="PTHR12419:SF7">
    <property type="entry name" value="OTU DOMAIN-CONTAINING PROTEIN 3"/>
    <property type="match status" value="1"/>
</dbReference>
<evidence type="ECO:0000256" key="1">
    <source>
        <dbReference type="ARBA" id="ARBA00010407"/>
    </source>
</evidence>
<dbReference type="Proteomes" id="UP001177140">
    <property type="component" value="Unassembled WGS sequence"/>
</dbReference>
<dbReference type="Gene3D" id="3.90.70.80">
    <property type="match status" value="1"/>
</dbReference>
<dbReference type="GO" id="GO:0004843">
    <property type="term" value="F:cysteine-type deubiquitinase activity"/>
    <property type="evidence" value="ECO:0007669"/>
    <property type="project" value="TreeGrafter"/>
</dbReference>
<reference evidence="4" key="1">
    <citation type="submission" date="2022-03" db="EMBL/GenBank/DDBJ databases">
        <title>A functionally conserved STORR gene fusion in Papaver species that diverged 16.8 million years ago.</title>
        <authorList>
            <person name="Catania T."/>
        </authorList>
    </citation>
    <scope>NUCLEOTIDE SEQUENCE</scope>
    <source>
        <strain evidence="4">S-191538</strain>
    </source>
</reference>